<proteinExistence type="predicted"/>
<dbReference type="Gene3D" id="1.10.510.10">
    <property type="entry name" value="Transferase(Phosphotransferase) domain 1"/>
    <property type="match status" value="1"/>
</dbReference>
<dbReference type="GO" id="GO:0007169">
    <property type="term" value="P:cell surface receptor protein tyrosine kinase signaling pathway"/>
    <property type="evidence" value="ECO:0007669"/>
    <property type="project" value="TreeGrafter"/>
</dbReference>
<reference evidence="4" key="1">
    <citation type="submission" date="2016-06" db="UniProtKB">
        <authorList>
            <consortium name="WormBaseParasite"/>
        </authorList>
    </citation>
    <scope>IDENTIFICATION</scope>
</reference>
<dbReference type="InterPro" id="IPR011009">
    <property type="entry name" value="Kinase-like_dom_sf"/>
</dbReference>
<dbReference type="Proteomes" id="UP000279833">
    <property type="component" value="Unassembled WGS sequence"/>
</dbReference>
<reference evidence="2 3" key="2">
    <citation type="submission" date="2018-11" db="EMBL/GenBank/DDBJ databases">
        <authorList>
            <consortium name="Pathogen Informatics"/>
        </authorList>
    </citation>
    <scope>NUCLEOTIDE SEQUENCE [LARGE SCALE GENOMIC DNA]</scope>
    <source>
        <strain evidence="2">Dakar</strain>
        <strain evidence="3">Dakar, Senegal</strain>
    </source>
</reference>
<dbReference type="Pfam" id="PF07714">
    <property type="entry name" value="PK_Tyr_Ser-Thr"/>
    <property type="match status" value="1"/>
</dbReference>
<gene>
    <name evidence="2" type="ORF">SCUD_LOCUS2242</name>
</gene>
<organism evidence="4">
    <name type="scientific">Schistosoma curassoni</name>
    <dbReference type="NCBI Taxonomy" id="6186"/>
    <lineage>
        <taxon>Eukaryota</taxon>
        <taxon>Metazoa</taxon>
        <taxon>Spiralia</taxon>
        <taxon>Lophotrochozoa</taxon>
        <taxon>Platyhelminthes</taxon>
        <taxon>Trematoda</taxon>
        <taxon>Digenea</taxon>
        <taxon>Strigeidida</taxon>
        <taxon>Schistosomatoidea</taxon>
        <taxon>Schistosomatidae</taxon>
        <taxon>Schistosoma</taxon>
    </lineage>
</organism>
<dbReference type="PANTHER" id="PTHR24416">
    <property type="entry name" value="TYROSINE-PROTEIN KINASE RECEPTOR"/>
    <property type="match status" value="1"/>
</dbReference>
<dbReference type="STRING" id="6186.A0A183JHR8"/>
<dbReference type="EMBL" id="UZAK01002102">
    <property type="protein sequence ID" value="VDO73144.1"/>
    <property type="molecule type" value="Genomic_DNA"/>
</dbReference>
<dbReference type="InterPro" id="IPR050122">
    <property type="entry name" value="RTK"/>
</dbReference>
<dbReference type="GO" id="GO:0005886">
    <property type="term" value="C:plasma membrane"/>
    <property type="evidence" value="ECO:0007669"/>
    <property type="project" value="TreeGrafter"/>
</dbReference>
<dbReference type="SUPFAM" id="SSF56112">
    <property type="entry name" value="Protein kinase-like (PK-like)"/>
    <property type="match status" value="1"/>
</dbReference>
<dbReference type="GO" id="GO:0043235">
    <property type="term" value="C:receptor complex"/>
    <property type="evidence" value="ECO:0007669"/>
    <property type="project" value="TreeGrafter"/>
</dbReference>
<name>A0A183JHR8_9TREM</name>
<dbReference type="GO" id="GO:0004714">
    <property type="term" value="F:transmembrane receptor protein tyrosine kinase activity"/>
    <property type="evidence" value="ECO:0007669"/>
    <property type="project" value="TreeGrafter"/>
</dbReference>
<keyword evidence="3" id="KW-1185">Reference proteome</keyword>
<dbReference type="WBParaSite" id="SCUD_0000224101-mRNA-1">
    <property type="protein sequence ID" value="SCUD_0000224101-mRNA-1"/>
    <property type="gene ID" value="SCUD_0000224101"/>
</dbReference>
<evidence type="ECO:0000313" key="4">
    <source>
        <dbReference type="WBParaSite" id="SCUD_0000224101-mRNA-1"/>
    </source>
</evidence>
<protein>
    <submittedName>
        <fullName evidence="4">Pkinase_Tyr domain-containing protein</fullName>
    </submittedName>
</protein>
<dbReference type="PANTHER" id="PTHR24416:SF611">
    <property type="entry name" value="TYROSINE-PROTEIN KINASE TRANSMEMBRANE RECEPTOR ROR"/>
    <property type="match status" value="1"/>
</dbReference>
<dbReference type="AlphaFoldDB" id="A0A183JHR8"/>
<evidence type="ECO:0000313" key="2">
    <source>
        <dbReference type="EMBL" id="VDO73144.1"/>
    </source>
</evidence>
<feature type="domain" description="Serine-threonine/tyrosine-protein kinase catalytic" evidence="1">
    <location>
        <begin position="2"/>
        <end position="51"/>
    </location>
</feature>
<accession>A0A183JHR8</accession>
<dbReference type="InterPro" id="IPR001245">
    <property type="entry name" value="Ser-Thr/Tyr_kinase_cat_dom"/>
</dbReference>
<evidence type="ECO:0000313" key="3">
    <source>
        <dbReference type="Proteomes" id="UP000279833"/>
    </source>
</evidence>
<evidence type="ECO:0000259" key="1">
    <source>
        <dbReference type="Pfam" id="PF07714"/>
    </source>
</evidence>
<sequence>MMANQVLRHIESGYRMKSPEDCPSTVYALMLRTWQSEPSNRPSFVEILKELLKLHNTTSNMCNSTLIPPILPSKLTHPVSISDSTVNNSVLDMNKTFSDSDSTTPWGTTGNKTTVTNSYNSMTYKGSDNRENLPLMKKQSINSKSNRRKYNQRPKTLADLISEPLDNKTNEHTYHHNQLLHRTTNSTMSRSFTSTITTKLSSDESKMNYNLPLDNLKL</sequence>